<evidence type="ECO:0000256" key="1">
    <source>
        <dbReference type="SAM" id="Phobius"/>
    </source>
</evidence>
<feature type="transmembrane region" description="Helical" evidence="1">
    <location>
        <begin position="93"/>
        <end position="112"/>
    </location>
</feature>
<accession>A0ABY0HUP0</accession>
<dbReference type="Proteomes" id="UP000292985">
    <property type="component" value="Unassembled WGS sequence"/>
</dbReference>
<proteinExistence type="predicted"/>
<evidence type="ECO:0000313" key="3">
    <source>
        <dbReference type="Proteomes" id="UP000292985"/>
    </source>
</evidence>
<gene>
    <name evidence="2" type="ORF">EAJ18_11570</name>
</gene>
<evidence type="ECO:0000313" key="2">
    <source>
        <dbReference type="EMBL" id="RYT43710.1"/>
    </source>
</evidence>
<protein>
    <submittedName>
        <fullName evidence="2">Uncharacterized protein</fullName>
    </submittedName>
</protein>
<organism evidence="2 3">
    <name type="scientific">Citrobacter amalonaticus</name>
    <dbReference type="NCBI Taxonomy" id="35703"/>
    <lineage>
        <taxon>Bacteria</taxon>
        <taxon>Pseudomonadati</taxon>
        <taxon>Pseudomonadota</taxon>
        <taxon>Gammaproteobacteria</taxon>
        <taxon>Enterobacterales</taxon>
        <taxon>Enterobacteriaceae</taxon>
        <taxon>Citrobacter</taxon>
    </lineage>
</organism>
<dbReference type="EMBL" id="RCYA01000004">
    <property type="protein sequence ID" value="RYT43710.1"/>
    <property type="molecule type" value="Genomic_DNA"/>
</dbReference>
<feature type="transmembrane region" description="Helical" evidence="1">
    <location>
        <begin position="20"/>
        <end position="40"/>
    </location>
</feature>
<keyword evidence="1" id="KW-1133">Transmembrane helix</keyword>
<reference evidence="2 3" key="1">
    <citation type="journal article" date="2019" name="Science, e1252229">
        <title>Invertible promoters mediate bacterial phase variation, antibiotic resistance, and host adaptation in the gut.</title>
        <authorList>
            <person name="Jiang X."/>
            <person name="Hall A.B."/>
            <person name="Arthur T.D."/>
            <person name="Plichta D.R."/>
            <person name="Covington C.T."/>
            <person name="Poyet M."/>
            <person name="Crothers J."/>
            <person name="Moses P.L."/>
            <person name="Tolonen A.C."/>
            <person name="Vlamakis H."/>
            <person name="Alm E.J."/>
            <person name="Xavier R.J."/>
        </authorList>
    </citation>
    <scope>NUCLEOTIDE SEQUENCE [LARGE SCALE GENOMIC DNA]</scope>
    <source>
        <strain evidence="3">ca_0067</strain>
    </source>
</reference>
<sequence>MIGVYITGLFSGAISFTRMFEMPIVIISAWVALCAFLWAISYKFEDRVICTFGRNWDCPRTANIFLFLLYIMIGVFCSLIFEAFLKGSASRSLYISMAGFLVFLRLFCFFSIKNYSQIQSKSVDENNHDK</sequence>
<keyword evidence="1" id="KW-0812">Transmembrane</keyword>
<feature type="transmembrane region" description="Helical" evidence="1">
    <location>
        <begin position="61"/>
        <end position="81"/>
    </location>
</feature>
<name>A0ABY0HUP0_CITAM</name>
<keyword evidence="3" id="KW-1185">Reference proteome</keyword>
<keyword evidence="1" id="KW-0472">Membrane</keyword>
<comment type="caution">
    <text evidence="2">The sequence shown here is derived from an EMBL/GenBank/DDBJ whole genome shotgun (WGS) entry which is preliminary data.</text>
</comment>